<accession>A0A399EXS5</accession>
<dbReference type="InterPro" id="IPR032466">
    <property type="entry name" value="Metal_Hydrolase"/>
</dbReference>
<reference evidence="3 4" key="1">
    <citation type="submission" date="2018-08" db="EMBL/GenBank/DDBJ databases">
        <title>Meiothermus terrae DSM 26712 genome sequencing project.</title>
        <authorList>
            <person name="Da Costa M.S."/>
            <person name="Albuquerque L."/>
            <person name="Raposo P."/>
            <person name="Froufe H.J.C."/>
            <person name="Barroso C.S."/>
            <person name="Egas C."/>
        </authorList>
    </citation>
    <scope>NUCLEOTIDE SEQUENCE [LARGE SCALE GENOMIC DNA]</scope>
    <source>
        <strain evidence="3 4">DSM 26712</strain>
    </source>
</reference>
<gene>
    <name evidence="3" type="primary">nfdA</name>
    <name evidence="3" type="ORF">Mterra_00767</name>
</gene>
<dbReference type="EMBL" id="QXDL01000020">
    <property type="protein sequence ID" value="RIH89374.1"/>
    <property type="molecule type" value="Genomic_DNA"/>
</dbReference>
<dbReference type="Pfam" id="PF07969">
    <property type="entry name" value="Amidohydro_3"/>
    <property type="match status" value="2"/>
</dbReference>
<protein>
    <submittedName>
        <fullName evidence="3">N-substituted formamide deformylase</fullName>
        <ecNumber evidence="3">3.5.1.91</ecNumber>
    </submittedName>
</protein>
<feature type="domain" description="Amidohydrolase 3" evidence="2">
    <location>
        <begin position="389"/>
        <end position="548"/>
    </location>
</feature>
<organism evidence="3 4">
    <name type="scientific">Calidithermus terrae</name>
    <dbReference type="NCBI Taxonomy" id="1408545"/>
    <lineage>
        <taxon>Bacteria</taxon>
        <taxon>Thermotogati</taxon>
        <taxon>Deinococcota</taxon>
        <taxon>Deinococci</taxon>
        <taxon>Thermales</taxon>
        <taxon>Thermaceae</taxon>
        <taxon>Calidithermus</taxon>
    </lineage>
</organism>
<proteinExistence type="predicted"/>
<dbReference type="SUPFAM" id="SSF51556">
    <property type="entry name" value="Metallo-dependent hydrolases"/>
    <property type="match status" value="1"/>
</dbReference>
<dbReference type="EC" id="3.5.1.91" evidence="3"/>
<dbReference type="Gene3D" id="2.30.40.10">
    <property type="entry name" value="Urease, subunit C, domain 1"/>
    <property type="match status" value="1"/>
</dbReference>
<dbReference type="Gene3D" id="3.10.310.70">
    <property type="match status" value="1"/>
</dbReference>
<dbReference type="PANTHER" id="PTHR22642">
    <property type="entry name" value="IMIDAZOLONEPROPIONASE"/>
    <property type="match status" value="1"/>
</dbReference>
<evidence type="ECO:0000313" key="4">
    <source>
        <dbReference type="Proteomes" id="UP000265715"/>
    </source>
</evidence>
<dbReference type="SUPFAM" id="SSF51338">
    <property type="entry name" value="Composite domain of metallo-dependent hydrolases"/>
    <property type="match status" value="1"/>
</dbReference>
<dbReference type="InterPro" id="IPR033932">
    <property type="entry name" value="YtcJ-like"/>
</dbReference>
<evidence type="ECO:0000256" key="1">
    <source>
        <dbReference type="SAM" id="MobiDB-lite"/>
    </source>
</evidence>
<comment type="caution">
    <text evidence="3">The sequence shown here is derived from an EMBL/GenBank/DDBJ whole genome shotgun (WGS) entry which is preliminary data.</text>
</comment>
<keyword evidence="3" id="KW-0378">Hydrolase</keyword>
<feature type="region of interest" description="Disordered" evidence="1">
    <location>
        <begin position="352"/>
        <end position="396"/>
    </location>
</feature>
<dbReference type="GO" id="GO:0016810">
    <property type="term" value="F:hydrolase activity, acting on carbon-nitrogen (but not peptide) bonds"/>
    <property type="evidence" value="ECO:0007669"/>
    <property type="project" value="InterPro"/>
</dbReference>
<dbReference type="Proteomes" id="UP000265715">
    <property type="component" value="Unassembled WGS sequence"/>
</dbReference>
<dbReference type="InterPro" id="IPR013108">
    <property type="entry name" value="Amidohydro_3"/>
</dbReference>
<evidence type="ECO:0000259" key="2">
    <source>
        <dbReference type="Pfam" id="PF07969"/>
    </source>
</evidence>
<dbReference type="PANTHER" id="PTHR22642:SF2">
    <property type="entry name" value="PROTEIN LONG AFTER FAR-RED 3"/>
    <property type="match status" value="1"/>
</dbReference>
<keyword evidence="4" id="KW-1185">Reference proteome</keyword>
<dbReference type="AlphaFoldDB" id="A0A399EXS5"/>
<dbReference type="RefSeq" id="WP_245971524.1">
    <property type="nucleotide sequence ID" value="NZ_QXDL01000020.1"/>
</dbReference>
<dbReference type="CDD" id="cd01300">
    <property type="entry name" value="YtcJ_like"/>
    <property type="match status" value="1"/>
</dbReference>
<sequence>MKADTLIYGGTILNPGPAPGGLEALEAVALREGRVLAAGRMSELEPLLSPATRRVDLEGQTLLPGFNDAHVHVWKVGQLRTTLLDLRGAESLDAFYAAVRERAQALQPGEWLWGRGWNEARMGGWPDRSALDAIAPRNPVLLTRTCAHIHAVNTPALQAAGVTPETRVPGGEIDFGRGILYETAYGLVFNAMPAPTQADYERWVLAGLEHLKSLGITSATDPAVDPLLYAAYRALDAAGKLPVRVNLLYIRRPDGGSETFPLPEKHRSGFLRCDSVKFFADGGLSGATAAISQPYKALEPPSYGILRFETEELYALALEAHRQGFRIGTHAIGDRALDQVLDVYERLYRDSPAKGHEAPGGAGTQVKGRQAPGGAGTQVKGRQAPGGGGTQGPRHRIEHFGLAGEEHLELARRLGVIAVPQPVFIHELRGNFLKYLPESMICRCYNLRAMFAAGLTVAFSSDGPVVSRVSPLVGLQAAVAEPMCEGNGVSLETALWAYTVGGALAQGDEGNRGRLEPGHWADFVLLDRDPRTVEPGALGSLEVRSTWTGQDFSPGVWR</sequence>
<evidence type="ECO:0000313" key="3">
    <source>
        <dbReference type="EMBL" id="RIH89374.1"/>
    </source>
</evidence>
<dbReference type="InterPro" id="IPR011059">
    <property type="entry name" value="Metal-dep_hydrolase_composite"/>
</dbReference>
<name>A0A399EXS5_9DEIN</name>
<feature type="domain" description="Amidohydrolase 3" evidence="2">
    <location>
        <begin position="55"/>
        <end position="356"/>
    </location>
</feature>
<dbReference type="Gene3D" id="3.20.20.140">
    <property type="entry name" value="Metal-dependent hydrolases"/>
    <property type="match status" value="1"/>
</dbReference>